<keyword evidence="2 3" id="KW-0808">Transferase</keyword>
<evidence type="ECO:0000256" key="2">
    <source>
        <dbReference type="ARBA" id="ARBA00022679"/>
    </source>
</evidence>
<dbReference type="InterPro" id="IPR029063">
    <property type="entry name" value="SAM-dependent_MTases_sf"/>
</dbReference>
<dbReference type="GO" id="GO:0000049">
    <property type="term" value="F:tRNA binding"/>
    <property type="evidence" value="ECO:0007669"/>
    <property type="project" value="TreeGrafter"/>
</dbReference>
<dbReference type="EMBL" id="JAAZNL010000046">
    <property type="protein sequence ID" value="NMB70255.1"/>
    <property type="molecule type" value="Genomic_DNA"/>
</dbReference>
<dbReference type="Pfam" id="PF13489">
    <property type="entry name" value="Methyltransf_23"/>
    <property type="match status" value="1"/>
</dbReference>
<dbReference type="Proteomes" id="UP000526033">
    <property type="component" value="Unassembled WGS sequence"/>
</dbReference>
<dbReference type="InterPro" id="IPR051422">
    <property type="entry name" value="AlkB_tRNA_MeTrf/Diox"/>
</dbReference>
<dbReference type="GO" id="GO:0005737">
    <property type="term" value="C:cytoplasm"/>
    <property type="evidence" value="ECO:0007669"/>
    <property type="project" value="TreeGrafter"/>
</dbReference>
<sequence>MALETQKVIDLNVHFYNTLAGQFARSRVKPWAGWTLLLKYIKASCLIADIGCGDGRFLTFLLNNNINCAYTGYDTSAELINLAKKEHAQANFYTFDVIQNKLPRNYDVVCAFGLVHHIPNQKALYKTIKNISAVVNKQGLVIITIWKFNPQKEKTFNIKSRELGISLEKGDFLLDWGGTGVNLRFCHLYDRTEIENLIKHFERARFSLIDQFDADKENTYLVFKKLV</sequence>
<gene>
    <name evidence="3" type="ORF">GYA27_03590</name>
</gene>
<dbReference type="Gene3D" id="3.40.50.150">
    <property type="entry name" value="Vaccinia Virus protein VP39"/>
    <property type="match status" value="1"/>
</dbReference>
<dbReference type="GO" id="GO:0030488">
    <property type="term" value="P:tRNA methylation"/>
    <property type="evidence" value="ECO:0007669"/>
    <property type="project" value="TreeGrafter"/>
</dbReference>
<evidence type="ECO:0000313" key="4">
    <source>
        <dbReference type="Proteomes" id="UP000526033"/>
    </source>
</evidence>
<dbReference type="AlphaFoldDB" id="A0A7X9DL83"/>
<keyword evidence="1 3" id="KW-0489">Methyltransferase</keyword>
<dbReference type="PANTHER" id="PTHR13069:SF21">
    <property type="entry name" value="ALKYLATED DNA REPAIR PROTEIN ALKB HOMOLOG 8"/>
    <property type="match status" value="1"/>
</dbReference>
<dbReference type="SUPFAM" id="SSF53335">
    <property type="entry name" value="S-adenosyl-L-methionine-dependent methyltransferases"/>
    <property type="match status" value="1"/>
</dbReference>
<proteinExistence type="predicted"/>
<comment type="caution">
    <text evidence="3">The sequence shown here is derived from an EMBL/GenBank/DDBJ whole genome shotgun (WGS) entry which is preliminary data.</text>
</comment>
<organism evidence="3 4">
    <name type="scientific">candidate division WWE3 bacterium</name>
    <dbReference type="NCBI Taxonomy" id="2053526"/>
    <lineage>
        <taxon>Bacteria</taxon>
        <taxon>Katanobacteria</taxon>
    </lineage>
</organism>
<dbReference type="PANTHER" id="PTHR13069">
    <property type="entry name" value="ALKYLATED DNA REPAIR PROTEIN ALKB HOMOLOG 8"/>
    <property type="match status" value="1"/>
</dbReference>
<accession>A0A7X9DL83</accession>
<protein>
    <submittedName>
        <fullName evidence="3">Class I SAM-dependent methyltransferase</fullName>
    </submittedName>
</protein>
<evidence type="ECO:0000313" key="3">
    <source>
        <dbReference type="EMBL" id="NMB70255.1"/>
    </source>
</evidence>
<dbReference type="CDD" id="cd02440">
    <property type="entry name" value="AdoMet_MTases"/>
    <property type="match status" value="1"/>
</dbReference>
<evidence type="ECO:0000256" key="1">
    <source>
        <dbReference type="ARBA" id="ARBA00022603"/>
    </source>
</evidence>
<reference evidence="3 4" key="1">
    <citation type="journal article" date="2020" name="Biotechnol. Biofuels">
        <title>New insights from the biogas microbiome by comprehensive genome-resolved metagenomics of nearly 1600 species originating from multiple anaerobic digesters.</title>
        <authorList>
            <person name="Campanaro S."/>
            <person name="Treu L."/>
            <person name="Rodriguez-R L.M."/>
            <person name="Kovalovszki A."/>
            <person name="Ziels R.M."/>
            <person name="Maus I."/>
            <person name="Zhu X."/>
            <person name="Kougias P.G."/>
            <person name="Basile A."/>
            <person name="Luo G."/>
            <person name="Schluter A."/>
            <person name="Konstantinidis K.T."/>
            <person name="Angelidaki I."/>
        </authorList>
    </citation>
    <scope>NUCLEOTIDE SEQUENCE [LARGE SCALE GENOMIC DNA]</scope>
    <source>
        <strain evidence="3">AS27yjCOA_165</strain>
    </source>
</reference>
<dbReference type="GO" id="GO:0002098">
    <property type="term" value="P:tRNA wobble uridine modification"/>
    <property type="evidence" value="ECO:0007669"/>
    <property type="project" value="TreeGrafter"/>
</dbReference>
<dbReference type="GO" id="GO:0106335">
    <property type="term" value="F:tRNA (5-carboxymethyluridine(34)-5-O)-methyltransferase activity"/>
    <property type="evidence" value="ECO:0007669"/>
    <property type="project" value="TreeGrafter"/>
</dbReference>
<name>A0A7X9DL83_UNCKA</name>